<dbReference type="PROSITE" id="PS51996">
    <property type="entry name" value="TR_MART"/>
    <property type="match status" value="1"/>
</dbReference>
<comment type="catalytic activity">
    <reaction evidence="5 6">
        <text>L-arginyl-[protein] + NAD(+) = N(omega)-(ADP-D-ribosyl)-L-arginyl-[protein] + nicotinamide + H(+)</text>
        <dbReference type="Rhea" id="RHEA:19149"/>
        <dbReference type="Rhea" id="RHEA-COMP:10532"/>
        <dbReference type="Rhea" id="RHEA-COMP:15087"/>
        <dbReference type="ChEBI" id="CHEBI:15378"/>
        <dbReference type="ChEBI" id="CHEBI:17154"/>
        <dbReference type="ChEBI" id="CHEBI:29965"/>
        <dbReference type="ChEBI" id="CHEBI:57540"/>
        <dbReference type="ChEBI" id="CHEBI:142554"/>
        <dbReference type="EC" id="2.4.2.31"/>
    </reaction>
</comment>
<keyword evidence="2 6" id="KW-0328">Glycosyltransferase</keyword>
<proteinExistence type="inferred from homology"/>
<dbReference type="Pfam" id="PF01129">
    <property type="entry name" value="ART"/>
    <property type="match status" value="1"/>
</dbReference>
<dbReference type="InterPro" id="IPR000768">
    <property type="entry name" value="ART"/>
</dbReference>
<keyword evidence="4" id="KW-0548">Nucleotidyltransferase</keyword>
<dbReference type="Gene3D" id="3.90.176.10">
    <property type="entry name" value="Toxin ADP-ribosyltransferase, Chain A, domain 1"/>
    <property type="match status" value="1"/>
</dbReference>
<dbReference type="EMBL" id="CAJNOK010069556">
    <property type="protein sequence ID" value="CAF1659699.1"/>
    <property type="molecule type" value="Genomic_DNA"/>
</dbReference>
<dbReference type="SUPFAM" id="SSF56399">
    <property type="entry name" value="ADP-ribosylation"/>
    <property type="match status" value="1"/>
</dbReference>
<comment type="caution">
    <text evidence="8">The sequence shown here is derived from an EMBL/GenBank/DDBJ whole genome shotgun (WGS) entry which is preliminary data.</text>
</comment>
<dbReference type="GO" id="GO:0016779">
    <property type="term" value="F:nucleotidyltransferase activity"/>
    <property type="evidence" value="ECO:0007669"/>
    <property type="project" value="UniProtKB-KW"/>
</dbReference>
<evidence type="ECO:0000256" key="5">
    <source>
        <dbReference type="ARBA" id="ARBA00047597"/>
    </source>
</evidence>
<comment type="similarity">
    <text evidence="1 6">Belongs to the Arg-specific ADP-ribosyltransferase family.</text>
</comment>
<name>A0A8S2XXD6_9BILA</name>
<evidence type="ECO:0000313" key="7">
    <source>
        <dbReference type="EMBL" id="CAF1659699.1"/>
    </source>
</evidence>
<dbReference type="AlphaFoldDB" id="A0A8S2XXD6"/>
<evidence type="ECO:0000256" key="4">
    <source>
        <dbReference type="ARBA" id="ARBA00022695"/>
    </source>
</evidence>
<evidence type="ECO:0000256" key="1">
    <source>
        <dbReference type="ARBA" id="ARBA00009558"/>
    </source>
</evidence>
<evidence type="ECO:0000256" key="2">
    <source>
        <dbReference type="ARBA" id="ARBA00022676"/>
    </source>
</evidence>
<evidence type="ECO:0000256" key="6">
    <source>
        <dbReference type="RuleBase" id="RU361228"/>
    </source>
</evidence>
<evidence type="ECO:0000313" key="9">
    <source>
        <dbReference type="Proteomes" id="UP000682733"/>
    </source>
</evidence>
<protein>
    <recommendedName>
        <fullName evidence="6">NAD(P)(+)--arginine ADP-ribosyltransferase</fullName>
        <ecNumber evidence="6">2.4.2.31</ecNumber>
    </recommendedName>
    <alternativeName>
        <fullName evidence="6">Mono(ADP-ribosyl)transferase</fullName>
    </alternativeName>
</protein>
<gene>
    <name evidence="7" type="ORF">OVA965_LOCUS45231</name>
    <name evidence="8" type="ORF">TMI583_LOCUS48533</name>
</gene>
<keyword evidence="3 6" id="KW-0808">Transferase</keyword>
<accession>A0A8S2XXD6</accession>
<dbReference type="EMBL" id="CAJOBA010099769">
    <property type="protein sequence ID" value="CAF4516112.1"/>
    <property type="molecule type" value="Genomic_DNA"/>
</dbReference>
<keyword evidence="6" id="KW-0521">NADP</keyword>
<reference evidence="8" key="1">
    <citation type="submission" date="2021-02" db="EMBL/GenBank/DDBJ databases">
        <authorList>
            <person name="Nowell W R."/>
        </authorList>
    </citation>
    <scope>NUCLEOTIDE SEQUENCE</scope>
</reference>
<evidence type="ECO:0000313" key="8">
    <source>
        <dbReference type="EMBL" id="CAF4516112.1"/>
    </source>
</evidence>
<dbReference type="EC" id="2.4.2.31" evidence="6"/>
<organism evidence="8 9">
    <name type="scientific">Didymodactylos carnosus</name>
    <dbReference type="NCBI Taxonomy" id="1234261"/>
    <lineage>
        <taxon>Eukaryota</taxon>
        <taxon>Metazoa</taxon>
        <taxon>Spiralia</taxon>
        <taxon>Gnathifera</taxon>
        <taxon>Rotifera</taxon>
        <taxon>Eurotatoria</taxon>
        <taxon>Bdelloidea</taxon>
        <taxon>Philodinida</taxon>
        <taxon>Philodinidae</taxon>
        <taxon>Didymodactylos</taxon>
    </lineage>
</organism>
<keyword evidence="6" id="KW-0520">NAD</keyword>
<sequence>SSVILKFTIKQDETAVDIKHMSMVPDEEEVLILPFSVFRVKDTIENGGDTDSPGLIEIDLEECEDSEQINTEKPKSE</sequence>
<dbReference type="Proteomes" id="UP000677228">
    <property type="component" value="Unassembled WGS sequence"/>
</dbReference>
<dbReference type="GO" id="GO:0106274">
    <property type="term" value="F:NAD+-protein-arginine ADP-ribosyltransferase activity"/>
    <property type="evidence" value="ECO:0007669"/>
    <property type="project" value="UniProtKB-EC"/>
</dbReference>
<dbReference type="Proteomes" id="UP000682733">
    <property type="component" value="Unassembled WGS sequence"/>
</dbReference>
<evidence type="ECO:0000256" key="3">
    <source>
        <dbReference type="ARBA" id="ARBA00022679"/>
    </source>
</evidence>
<feature type="non-terminal residue" evidence="8">
    <location>
        <position position="1"/>
    </location>
</feature>